<evidence type="ECO:0000256" key="7">
    <source>
        <dbReference type="SAM" id="Phobius"/>
    </source>
</evidence>
<keyword evidence="6 7" id="KW-0472">Membrane</keyword>
<feature type="transmembrane region" description="Helical" evidence="7">
    <location>
        <begin position="204"/>
        <end position="226"/>
    </location>
</feature>
<name>A0ABP0SQN6_9DINO</name>
<dbReference type="InterPro" id="IPR002898">
    <property type="entry name" value="MotA_ExbB_proton_chnl"/>
</dbReference>
<comment type="caution">
    <text evidence="9">The sequence shown here is derived from an EMBL/GenBank/DDBJ whole genome shotgun (WGS) entry which is preliminary data.</text>
</comment>
<dbReference type="PANTHER" id="PTHR30625:SF11">
    <property type="entry name" value="MOTA_TOLQ_EXBB PROTON CHANNEL DOMAIN-CONTAINING PROTEIN"/>
    <property type="match status" value="1"/>
</dbReference>
<keyword evidence="10" id="KW-1185">Reference proteome</keyword>
<accession>A0ABP0SQN6</accession>
<evidence type="ECO:0000256" key="5">
    <source>
        <dbReference type="ARBA" id="ARBA00022989"/>
    </source>
</evidence>
<feature type="transmembrane region" description="Helical" evidence="7">
    <location>
        <begin position="162"/>
        <end position="184"/>
    </location>
</feature>
<keyword evidence="3" id="KW-1003">Cell membrane</keyword>
<evidence type="ECO:0000256" key="4">
    <source>
        <dbReference type="ARBA" id="ARBA00022692"/>
    </source>
</evidence>
<organism evidence="9 10">
    <name type="scientific">Durusdinium trenchii</name>
    <dbReference type="NCBI Taxonomy" id="1381693"/>
    <lineage>
        <taxon>Eukaryota</taxon>
        <taxon>Sar</taxon>
        <taxon>Alveolata</taxon>
        <taxon>Dinophyceae</taxon>
        <taxon>Suessiales</taxon>
        <taxon>Symbiodiniaceae</taxon>
        <taxon>Durusdinium</taxon>
    </lineage>
</organism>
<protein>
    <submittedName>
        <fullName evidence="9">MotA_ExbB domain-containing protein</fullName>
    </submittedName>
</protein>
<sequence length="439" mass="47454">MHFVNGANRLPAAILRSPVTWGSIASLAFYAAIHSGTLHGAFVTRYFGSHPVEYVATSAFFVGLAALMMKLIEAVRQLLLVGNPLLEEPPVGGQGLEDCQHLLDELDSLPPMEKNTLLVHRVRAGIEHVVRNRTADELEDELKYLADLDAERAHENYGLVRLIIWAIPILGFLGTVVGITLAIANLSPEALETSLPEVTAGLGVAFDTTAMALGLSIVLMFAQFLANHFEQRLLAVVDHRTGDELLGRFAKSAPQEHPELASVRGMADAVIHATERLVERQAELWKTTIDAAHEQWSHLSGSTGKQLENSLSAALDHGLQAASETLSVGAERLTASQAEHWERMQKQLTAAAEASATQQQELARHGAMLADVIQATGQVVSLEDALNRNLSALSGSHNFEETLLSLSAAIHLLNGRLGQTGLEKPHIEIDRSPREGKAA</sequence>
<evidence type="ECO:0000313" key="10">
    <source>
        <dbReference type="Proteomes" id="UP001642464"/>
    </source>
</evidence>
<evidence type="ECO:0000256" key="1">
    <source>
        <dbReference type="ARBA" id="ARBA00004651"/>
    </source>
</evidence>
<dbReference type="PANTHER" id="PTHR30625">
    <property type="entry name" value="PROTEIN TOLQ"/>
    <property type="match status" value="1"/>
</dbReference>
<evidence type="ECO:0000256" key="6">
    <source>
        <dbReference type="ARBA" id="ARBA00023136"/>
    </source>
</evidence>
<feature type="transmembrane region" description="Helical" evidence="7">
    <location>
        <begin position="54"/>
        <end position="72"/>
    </location>
</feature>
<comment type="similarity">
    <text evidence="2">Belongs to the ExbB/TolQ family.</text>
</comment>
<proteinExistence type="inferred from homology"/>
<reference evidence="9 10" key="1">
    <citation type="submission" date="2024-02" db="EMBL/GenBank/DDBJ databases">
        <authorList>
            <person name="Chen Y."/>
            <person name="Shah S."/>
            <person name="Dougan E. K."/>
            <person name="Thang M."/>
            <person name="Chan C."/>
        </authorList>
    </citation>
    <scope>NUCLEOTIDE SEQUENCE [LARGE SCALE GENOMIC DNA]</scope>
</reference>
<evidence type="ECO:0000256" key="2">
    <source>
        <dbReference type="ARBA" id="ARBA00010442"/>
    </source>
</evidence>
<gene>
    <name evidence="9" type="ORF">SCF082_LOCUS53040</name>
</gene>
<evidence type="ECO:0000313" key="9">
    <source>
        <dbReference type="EMBL" id="CAK9114510.1"/>
    </source>
</evidence>
<dbReference type="Proteomes" id="UP001642464">
    <property type="component" value="Unassembled WGS sequence"/>
</dbReference>
<keyword evidence="5 7" id="KW-1133">Transmembrane helix</keyword>
<dbReference type="EMBL" id="CAXAMM010044392">
    <property type="protein sequence ID" value="CAK9114510.1"/>
    <property type="molecule type" value="Genomic_DNA"/>
</dbReference>
<comment type="subcellular location">
    <subcellularLocation>
        <location evidence="1">Cell membrane</location>
        <topology evidence="1">Multi-pass membrane protein</topology>
    </subcellularLocation>
</comment>
<feature type="transmembrane region" description="Helical" evidence="7">
    <location>
        <begin position="21"/>
        <end position="42"/>
    </location>
</feature>
<feature type="domain" description="MotA/TolQ/ExbB proton channel" evidence="8">
    <location>
        <begin position="121"/>
        <end position="230"/>
    </location>
</feature>
<dbReference type="InterPro" id="IPR050790">
    <property type="entry name" value="ExbB/TolQ_transport"/>
</dbReference>
<evidence type="ECO:0000259" key="8">
    <source>
        <dbReference type="Pfam" id="PF01618"/>
    </source>
</evidence>
<evidence type="ECO:0000256" key="3">
    <source>
        <dbReference type="ARBA" id="ARBA00022475"/>
    </source>
</evidence>
<dbReference type="Pfam" id="PF01618">
    <property type="entry name" value="MotA_ExbB"/>
    <property type="match status" value="1"/>
</dbReference>
<keyword evidence="4 7" id="KW-0812">Transmembrane</keyword>